<name>A0ABQ8T8M0_PERAM</name>
<organism evidence="1 2">
    <name type="scientific">Periplaneta americana</name>
    <name type="common">American cockroach</name>
    <name type="synonym">Blatta americana</name>
    <dbReference type="NCBI Taxonomy" id="6978"/>
    <lineage>
        <taxon>Eukaryota</taxon>
        <taxon>Metazoa</taxon>
        <taxon>Ecdysozoa</taxon>
        <taxon>Arthropoda</taxon>
        <taxon>Hexapoda</taxon>
        <taxon>Insecta</taxon>
        <taxon>Pterygota</taxon>
        <taxon>Neoptera</taxon>
        <taxon>Polyneoptera</taxon>
        <taxon>Dictyoptera</taxon>
        <taxon>Blattodea</taxon>
        <taxon>Blattoidea</taxon>
        <taxon>Blattidae</taxon>
        <taxon>Blattinae</taxon>
        <taxon>Periplaneta</taxon>
    </lineage>
</organism>
<dbReference type="InterPro" id="IPR036397">
    <property type="entry name" value="RNaseH_sf"/>
</dbReference>
<evidence type="ECO:0000313" key="2">
    <source>
        <dbReference type="Proteomes" id="UP001148838"/>
    </source>
</evidence>
<accession>A0ABQ8T8M0</accession>
<sequence>MAALCEGGNEPPGSLKASALLRRSSLDPDRRRLSLGTTTTHHRASDVSLDPHHAAILFRDSRGGQGGTKGDVNKGVNERQVEIKTDFSSALRRLTSTTRDLQNDLRHHRSPQNLEELAMALNEEWMNILQVNIWRLVRNMSRRWQTVIRAHGGTRGTKSI</sequence>
<reference evidence="1 2" key="1">
    <citation type="journal article" date="2022" name="Allergy">
        <title>Genome assembly and annotation of Periplaneta americana reveal a comprehensive cockroach allergen profile.</title>
        <authorList>
            <person name="Wang L."/>
            <person name="Xiong Q."/>
            <person name="Saelim N."/>
            <person name="Wang L."/>
            <person name="Nong W."/>
            <person name="Wan A.T."/>
            <person name="Shi M."/>
            <person name="Liu X."/>
            <person name="Cao Q."/>
            <person name="Hui J.H.L."/>
            <person name="Sookrung N."/>
            <person name="Leung T.F."/>
            <person name="Tungtrongchitr A."/>
            <person name="Tsui S.K.W."/>
        </authorList>
    </citation>
    <scope>NUCLEOTIDE SEQUENCE [LARGE SCALE GENOMIC DNA]</scope>
    <source>
        <strain evidence="1">PWHHKU_190912</strain>
    </source>
</reference>
<dbReference type="Proteomes" id="UP001148838">
    <property type="component" value="Unassembled WGS sequence"/>
</dbReference>
<comment type="caution">
    <text evidence="1">The sequence shown here is derived from an EMBL/GenBank/DDBJ whole genome shotgun (WGS) entry which is preliminary data.</text>
</comment>
<proteinExistence type="predicted"/>
<keyword evidence="2" id="KW-1185">Reference proteome</keyword>
<protein>
    <submittedName>
        <fullName evidence="1">Uncharacterized protein</fullName>
    </submittedName>
</protein>
<gene>
    <name evidence="1" type="ORF">ANN_04465</name>
</gene>
<dbReference type="EMBL" id="JAJSOF020000013">
    <property type="protein sequence ID" value="KAJ4442872.1"/>
    <property type="molecule type" value="Genomic_DNA"/>
</dbReference>
<evidence type="ECO:0000313" key="1">
    <source>
        <dbReference type="EMBL" id="KAJ4442872.1"/>
    </source>
</evidence>
<dbReference type="Gene3D" id="3.30.420.10">
    <property type="entry name" value="Ribonuclease H-like superfamily/Ribonuclease H"/>
    <property type="match status" value="1"/>
</dbReference>